<feature type="compositionally biased region" description="Acidic residues" evidence="1">
    <location>
        <begin position="59"/>
        <end position="72"/>
    </location>
</feature>
<comment type="caution">
    <text evidence="2">The sequence shown here is derived from an EMBL/GenBank/DDBJ whole genome shotgun (WGS) entry which is preliminary data.</text>
</comment>
<sequence length="94" mass="11261">MVPGFLKIFEEEVGTAFRNSIQERLIRQIPRNKQENGEDDDTNDQFYEEYIDHDMGSDKDEDERYYDEEEDVEKEKEKTVKTDANYKKQRSSLA</sequence>
<proteinExistence type="predicted"/>
<evidence type="ECO:0000313" key="3">
    <source>
        <dbReference type="Proteomes" id="UP000886595"/>
    </source>
</evidence>
<organism evidence="2 3">
    <name type="scientific">Brassica carinata</name>
    <name type="common">Ethiopian mustard</name>
    <name type="synonym">Abyssinian cabbage</name>
    <dbReference type="NCBI Taxonomy" id="52824"/>
    <lineage>
        <taxon>Eukaryota</taxon>
        <taxon>Viridiplantae</taxon>
        <taxon>Streptophyta</taxon>
        <taxon>Embryophyta</taxon>
        <taxon>Tracheophyta</taxon>
        <taxon>Spermatophyta</taxon>
        <taxon>Magnoliopsida</taxon>
        <taxon>eudicotyledons</taxon>
        <taxon>Gunneridae</taxon>
        <taxon>Pentapetalae</taxon>
        <taxon>rosids</taxon>
        <taxon>malvids</taxon>
        <taxon>Brassicales</taxon>
        <taxon>Brassicaceae</taxon>
        <taxon>Brassiceae</taxon>
        <taxon>Brassica</taxon>
    </lineage>
</organism>
<feature type="compositionally biased region" description="Acidic residues" evidence="1">
    <location>
        <begin position="37"/>
        <end position="49"/>
    </location>
</feature>
<accession>A0A8X7SJM0</accession>
<evidence type="ECO:0000313" key="2">
    <source>
        <dbReference type="EMBL" id="KAG2307317.1"/>
    </source>
</evidence>
<feature type="compositionally biased region" description="Basic and acidic residues" evidence="1">
    <location>
        <begin position="73"/>
        <end position="86"/>
    </location>
</feature>
<gene>
    <name evidence="2" type="ORF">Bca52824_027065</name>
</gene>
<keyword evidence="3" id="KW-1185">Reference proteome</keyword>
<evidence type="ECO:0000256" key="1">
    <source>
        <dbReference type="SAM" id="MobiDB-lite"/>
    </source>
</evidence>
<dbReference type="AlphaFoldDB" id="A0A8X7SJM0"/>
<name>A0A8X7SJM0_BRACI</name>
<feature type="region of interest" description="Disordered" evidence="1">
    <location>
        <begin position="28"/>
        <end position="94"/>
    </location>
</feature>
<dbReference type="Proteomes" id="UP000886595">
    <property type="component" value="Unassembled WGS sequence"/>
</dbReference>
<protein>
    <submittedName>
        <fullName evidence="2">Uncharacterized protein</fullName>
    </submittedName>
</protein>
<dbReference type="EMBL" id="JAAMPC010000006">
    <property type="protein sequence ID" value="KAG2307317.1"/>
    <property type="molecule type" value="Genomic_DNA"/>
</dbReference>
<reference evidence="2 3" key="1">
    <citation type="submission" date="2020-02" db="EMBL/GenBank/DDBJ databases">
        <authorList>
            <person name="Ma Q."/>
            <person name="Huang Y."/>
            <person name="Song X."/>
            <person name="Pei D."/>
        </authorList>
    </citation>
    <scope>NUCLEOTIDE SEQUENCE [LARGE SCALE GENOMIC DNA]</scope>
    <source>
        <strain evidence="2">Sxm20200214</strain>
        <tissue evidence="2">Leaf</tissue>
    </source>
</reference>